<keyword evidence="3" id="KW-1185">Reference proteome</keyword>
<organism evidence="2 3">
    <name type="scientific">Agrocybe pediades</name>
    <dbReference type="NCBI Taxonomy" id="84607"/>
    <lineage>
        <taxon>Eukaryota</taxon>
        <taxon>Fungi</taxon>
        <taxon>Dikarya</taxon>
        <taxon>Basidiomycota</taxon>
        <taxon>Agaricomycotina</taxon>
        <taxon>Agaricomycetes</taxon>
        <taxon>Agaricomycetidae</taxon>
        <taxon>Agaricales</taxon>
        <taxon>Agaricineae</taxon>
        <taxon>Strophariaceae</taxon>
        <taxon>Agrocybe</taxon>
    </lineage>
</organism>
<sequence length="146" mass="16143">MFTVRGTRLMLSPHTAFRVRLSSTSSAPPRRKSTSGSGFLPPASSSSSASKTSLTHTNFLERPTASDANMSFTAALSQMTRRSTVLADSIRYCDFSGGIVGLWCCVGYKDWSWGGRRLSIWFAHAIGSFHGYPEPHILDTWPHRDR</sequence>
<reference evidence="2 3" key="1">
    <citation type="submission" date="2019-12" db="EMBL/GenBank/DDBJ databases">
        <authorList>
            <person name="Floudas D."/>
            <person name="Bentzer J."/>
            <person name="Ahren D."/>
            <person name="Johansson T."/>
            <person name="Persson P."/>
            <person name="Tunlid A."/>
        </authorList>
    </citation>
    <scope>NUCLEOTIDE SEQUENCE [LARGE SCALE GENOMIC DNA]</scope>
    <source>
        <strain evidence="2 3">CBS 102.39</strain>
    </source>
</reference>
<evidence type="ECO:0000256" key="1">
    <source>
        <dbReference type="SAM" id="MobiDB-lite"/>
    </source>
</evidence>
<gene>
    <name evidence="2" type="ORF">D9613_012781</name>
</gene>
<dbReference type="Proteomes" id="UP000521872">
    <property type="component" value="Unassembled WGS sequence"/>
</dbReference>
<feature type="region of interest" description="Disordered" evidence="1">
    <location>
        <begin position="20"/>
        <end position="55"/>
    </location>
</feature>
<evidence type="ECO:0000313" key="3">
    <source>
        <dbReference type="Proteomes" id="UP000521872"/>
    </source>
</evidence>
<accession>A0A8H4R1J7</accession>
<feature type="compositionally biased region" description="Low complexity" evidence="1">
    <location>
        <begin position="35"/>
        <end position="55"/>
    </location>
</feature>
<dbReference type="EMBL" id="JAACJL010000005">
    <property type="protein sequence ID" value="KAF4621679.1"/>
    <property type="molecule type" value="Genomic_DNA"/>
</dbReference>
<name>A0A8H4R1J7_9AGAR</name>
<comment type="caution">
    <text evidence="2">The sequence shown here is derived from an EMBL/GenBank/DDBJ whole genome shotgun (WGS) entry which is preliminary data.</text>
</comment>
<protein>
    <submittedName>
        <fullName evidence="2">Uncharacterized protein</fullName>
    </submittedName>
</protein>
<evidence type="ECO:0000313" key="2">
    <source>
        <dbReference type="EMBL" id="KAF4621679.1"/>
    </source>
</evidence>
<dbReference type="AlphaFoldDB" id="A0A8H4R1J7"/>
<proteinExistence type="predicted"/>